<evidence type="ECO:0000313" key="1">
    <source>
        <dbReference type="EMBL" id="MDU0354648.1"/>
    </source>
</evidence>
<evidence type="ECO:0008006" key="3">
    <source>
        <dbReference type="Google" id="ProtNLM"/>
    </source>
</evidence>
<dbReference type="RefSeq" id="WP_316026233.1">
    <property type="nucleotide sequence ID" value="NZ_JAWDIO010000002.1"/>
</dbReference>
<reference evidence="1 2" key="1">
    <citation type="submission" date="2023-10" db="EMBL/GenBank/DDBJ databases">
        <title>Glaciecola aquimarina strain GGW-M5 nov., isolated from a coastal seawater.</title>
        <authorList>
            <person name="Bayburt H."/>
            <person name="Kim J.M."/>
            <person name="Choi B.J."/>
            <person name="Jeon C.O."/>
        </authorList>
    </citation>
    <scope>NUCLEOTIDE SEQUENCE [LARGE SCALE GENOMIC DNA]</scope>
    <source>
        <strain evidence="1 2">KCTC 32108</strain>
    </source>
</reference>
<dbReference type="Proteomes" id="UP001247805">
    <property type="component" value="Unassembled WGS sequence"/>
</dbReference>
<sequence>MRSTGTLDVHTYLDRQLNGIPDELDYDLPDVTFSGRKQWDNVQTNSDGRARLFGANSGITALRAEWKTGGTSLNNDYLIYSHP</sequence>
<proteinExistence type="predicted"/>
<accession>A0ABU3SXC9</accession>
<evidence type="ECO:0000313" key="2">
    <source>
        <dbReference type="Proteomes" id="UP001247805"/>
    </source>
</evidence>
<dbReference type="EMBL" id="JAWDIO010000002">
    <property type="protein sequence ID" value="MDU0354648.1"/>
    <property type="molecule type" value="Genomic_DNA"/>
</dbReference>
<comment type="caution">
    <text evidence="1">The sequence shown here is derived from an EMBL/GenBank/DDBJ whole genome shotgun (WGS) entry which is preliminary data.</text>
</comment>
<gene>
    <name evidence="1" type="ORF">RS130_12625</name>
</gene>
<name>A0ABU3SXC9_9ALTE</name>
<organism evidence="1 2">
    <name type="scientific">Paraglaciecola aquimarina</name>
    <dbReference type="NCBI Taxonomy" id="1235557"/>
    <lineage>
        <taxon>Bacteria</taxon>
        <taxon>Pseudomonadati</taxon>
        <taxon>Pseudomonadota</taxon>
        <taxon>Gammaproteobacteria</taxon>
        <taxon>Alteromonadales</taxon>
        <taxon>Alteromonadaceae</taxon>
        <taxon>Paraglaciecola</taxon>
    </lineage>
</organism>
<keyword evidence="2" id="KW-1185">Reference proteome</keyword>
<protein>
    <recommendedName>
        <fullName evidence="3">TonB-dependent receptor</fullName>
    </recommendedName>
</protein>